<dbReference type="GO" id="GO:0003676">
    <property type="term" value="F:nucleic acid binding"/>
    <property type="evidence" value="ECO:0007669"/>
    <property type="project" value="InterPro"/>
</dbReference>
<feature type="domain" description="DHHA1" evidence="2">
    <location>
        <begin position="249"/>
        <end position="315"/>
    </location>
</feature>
<dbReference type="SUPFAM" id="SSF64182">
    <property type="entry name" value="DHH phosphoesterases"/>
    <property type="match status" value="1"/>
</dbReference>
<comment type="caution">
    <text evidence="3">The sequence shown here is derived from an EMBL/GenBank/DDBJ whole genome shotgun (WGS) entry which is preliminary data.</text>
</comment>
<keyword evidence="4" id="KW-1185">Reference proteome</keyword>
<protein>
    <submittedName>
        <fullName evidence="3">Bifunctional oligoribonuclease/PAP phosphatase NrnA</fullName>
    </submittedName>
</protein>
<dbReference type="Gene3D" id="3.10.310.30">
    <property type="match status" value="1"/>
</dbReference>
<dbReference type="AlphaFoldDB" id="A0A6M0GXZ9"/>
<name>A0A6M0GXZ9_9CLOT</name>
<dbReference type="Gene3D" id="3.90.1640.10">
    <property type="entry name" value="inorganic pyrophosphatase (n-terminal core)"/>
    <property type="match status" value="1"/>
</dbReference>
<dbReference type="InterPro" id="IPR001667">
    <property type="entry name" value="DDH_dom"/>
</dbReference>
<reference evidence="3 4" key="1">
    <citation type="submission" date="2020-02" db="EMBL/GenBank/DDBJ databases">
        <title>Genome assembly of a novel Clostridium senegalense strain.</title>
        <authorList>
            <person name="Gupta T.B."/>
            <person name="Jauregui R."/>
            <person name="Maclean P."/>
            <person name="Nawarathana A."/>
            <person name="Brightwell G."/>
        </authorList>
    </citation>
    <scope>NUCLEOTIDE SEQUENCE [LARGE SCALE GENOMIC DNA]</scope>
    <source>
        <strain evidence="3 4">AGRFS4</strain>
    </source>
</reference>
<evidence type="ECO:0000259" key="2">
    <source>
        <dbReference type="Pfam" id="PF02272"/>
    </source>
</evidence>
<accession>A0A6M0GXZ9</accession>
<organism evidence="3 4">
    <name type="scientific">Clostridium senegalense</name>
    <dbReference type="NCBI Taxonomy" id="1465809"/>
    <lineage>
        <taxon>Bacteria</taxon>
        <taxon>Bacillati</taxon>
        <taxon>Bacillota</taxon>
        <taxon>Clostridia</taxon>
        <taxon>Eubacteriales</taxon>
        <taxon>Clostridiaceae</taxon>
        <taxon>Clostridium</taxon>
    </lineage>
</organism>
<dbReference type="InterPro" id="IPR003156">
    <property type="entry name" value="DHHA1_dom"/>
</dbReference>
<dbReference type="Pfam" id="PF02272">
    <property type="entry name" value="DHHA1"/>
    <property type="match status" value="1"/>
</dbReference>
<dbReference type="EMBL" id="JAAGPU010000001">
    <property type="protein sequence ID" value="NEU03345.1"/>
    <property type="molecule type" value="Genomic_DNA"/>
</dbReference>
<gene>
    <name evidence="3" type="ORF">G3M99_00465</name>
</gene>
<dbReference type="PANTHER" id="PTHR47618:SF1">
    <property type="entry name" value="BIFUNCTIONAL OLIGORIBONUCLEASE AND PAP PHOSPHATASE NRNA"/>
    <property type="match status" value="1"/>
</dbReference>
<dbReference type="Pfam" id="PF01368">
    <property type="entry name" value="DHH"/>
    <property type="match status" value="1"/>
</dbReference>
<dbReference type="PANTHER" id="PTHR47618">
    <property type="entry name" value="BIFUNCTIONAL OLIGORIBONUCLEASE AND PAP PHOSPHATASE NRNA"/>
    <property type="match status" value="1"/>
</dbReference>
<feature type="domain" description="DDH" evidence="1">
    <location>
        <begin position="16"/>
        <end position="141"/>
    </location>
</feature>
<dbReference type="Proteomes" id="UP000481872">
    <property type="component" value="Unassembled WGS sequence"/>
</dbReference>
<evidence type="ECO:0000313" key="3">
    <source>
        <dbReference type="EMBL" id="NEU03345.1"/>
    </source>
</evidence>
<evidence type="ECO:0000313" key="4">
    <source>
        <dbReference type="Proteomes" id="UP000481872"/>
    </source>
</evidence>
<sequence>MNLEKVVEKIMESNSIAITFHVSPDGDSLGSATALMLALKSLNKNVQVLCKEEIPNTFSYLKVAEEINIEKYKPQENIDLVIVLDCGDKKRINAELDFENRKYSIINIDHHMSNEMYGDINYVSIESAAVGEIVFNIIRMLKIHITEDMGAGIYTSLLTDTGSFRHSNTTKVTHEIAGYLIENGLNFSEIHRKIFDNKEFNRVKLYGKVIDKMEMQCENNAVFMYLNKTDLESLGLEQSDTSDLLIFGTKIKGADVTALIKEADNGVKVSLRSKEKVDVRKIAEEFNGGGHVRAAGFYYESTMEEIKEKLIAILEKELI</sequence>
<evidence type="ECO:0000259" key="1">
    <source>
        <dbReference type="Pfam" id="PF01368"/>
    </source>
</evidence>
<dbReference type="RefSeq" id="WP_199868718.1">
    <property type="nucleotide sequence ID" value="NZ_JAAGPU010000001.1"/>
</dbReference>
<dbReference type="InterPro" id="IPR051319">
    <property type="entry name" value="Oligoribo/pAp-PDE_c-di-AMP_PDE"/>
</dbReference>
<proteinExistence type="predicted"/>
<dbReference type="InterPro" id="IPR038763">
    <property type="entry name" value="DHH_sf"/>
</dbReference>